<dbReference type="AlphaFoldDB" id="A0A834WM04"/>
<name>A0A834WM04_9FABA</name>
<comment type="caution">
    <text evidence="1">The sequence shown here is derived from an EMBL/GenBank/DDBJ whole genome shotgun (WGS) entry which is preliminary data.</text>
</comment>
<accession>A0A834WM04</accession>
<dbReference type="EMBL" id="JAAIUW010000007">
    <property type="protein sequence ID" value="KAF7824196.1"/>
    <property type="molecule type" value="Genomic_DNA"/>
</dbReference>
<sequence length="123" mass="14026">MNVNSQLLVVRKTDQGLSNSLKHDQVDLRVIVRDEWQKRDSSMLLLPKDMRLLLVGQPAFKPTADNQDFTSQFSPHKPVSISKASSQSHFLKCLISRHGNEEDLLCRPGRCRHFHVGGHGLYH</sequence>
<reference evidence="1" key="1">
    <citation type="submission" date="2020-09" db="EMBL/GenBank/DDBJ databases">
        <title>Genome-Enabled Discovery of Anthraquinone Biosynthesis in Senna tora.</title>
        <authorList>
            <person name="Kang S.-H."/>
            <person name="Pandey R.P."/>
            <person name="Lee C.-M."/>
            <person name="Sim J.-S."/>
            <person name="Jeong J.-T."/>
            <person name="Choi B.-S."/>
            <person name="Jung M."/>
            <person name="Ginzburg D."/>
            <person name="Zhao K."/>
            <person name="Won S.Y."/>
            <person name="Oh T.-J."/>
            <person name="Yu Y."/>
            <person name="Kim N.-H."/>
            <person name="Lee O.R."/>
            <person name="Lee T.-H."/>
            <person name="Bashyal P."/>
            <person name="Kim T.-S."/>
            <person name="Lee W.-H."/>
            <person name="Kawkins C."/>
            <person name="Kim C.-K."/>
            <person name="Kim J.S."/>
            <person name="Ahn B.O."/>
            <person name="Rhee S.Y."/>
            <person name="Sohng J.K."/>
        </authorList>
    </citation>
    <scope>NUCLEOTIDE SEQUENCE</scope>
    <source>
        <tissue evidence="1">Leaf</tissue>
    </source>
</reference>
<dbReference type="Proteomes" id="UP000634136">
    <property type="component" value="Unassembled WGS sequence"/>
</dbReference>
<keyword evidence="2" id="KW-1185">Reference proteome</keyword>
<organism evidence="1 2">
    <name type="scientific">Senna tora</name>
    <dbReference type="NCBI Taxonomy" id="362788"/>
    <lineage>
        <taxon>Eukaryota</taxon>
        <taxon>Viridiplantae</taxon>
        <taxon>Streptophyta</taxon>
        <taxon>Embryophyta</taxon>
        <taxon>Tracheophyta</taxon>
        <taxon>Spermatophyta</taxon>
        <taxon>Magnoliopsida</taxon>
        <taxon>eudicotyledons</taxon>
        <taxon>Gunneridae</taxon>
        <taxon>Pentapetalae</taxon>
        <taxon>rosids</taxon>
        <taxon>fabids</taxon>
        <taxon>Fabales</taxon>
        <taxon>Fabaceae</taxon>
        <taxon>Caesalpinioideae</taxon>
        <taxon>Cassia clade</taxon>
        <taxon>Senna</taxon>
    </lineage>
</organism>
<gene>
    <name evidence="1" type="ORF">G2W53_022340</name>
</gene>
<evidence type="ECO:0000313" key="1">
    <source>
        <dbReference type="EMBL" id="KAF7824196.1"/>
    </source>
</evidence>
<proteinExistence type="predicted"/>
<evidence type="ECO:0000313" key="2">
    <source>
        <dbReference type="Proteomes" id="UP000634136"/>
    </source>
</evidence>
<protein>
    <submittedName>
        <fullName evidence="1">Uncharacterized protein</fullName>
    </submittedName>
</protein>